<feature type="transmembrane region" description="Helical" evidence="6">
    <location>
        <begin position="46"/>
        <end position="78"/>
    </location>
</feature>
<sequence>MSVLYIFFIPEHPMLIKILFKLVPMWLIISYAYLHRPSTSSKTYWTIIFGLFFCMLGDGTLHWFIVGLSAFLIGHLFYMGAFFSKWRFSWLRFVSIIPIVCYSFFMGKELITAIIQNGNASLVIPVIFYVIVISLMTWSAIMTGNIWASIGSILFVLSDSILSWNMFVASIPYSNVLIMTTYYLAQFLIAHSARSIVSSTLYLDKKIGSTI</sequence>
<evidence type="ECO:0000256" key="3">
    <source>
        <dbReference type="ARBA" id="ARBA00022692"/>
    </source>
</evidence>
<feature type="transmembrane region" description="Helical" evidence="6">
    <location>
        <begin position="14"/>
        <end position="34"/>
    </location>
</feature>
<gene>
    <name evidence="7" type="ORF">I5776_05090</name>
</gene>
<dbReference type="PANTHER" id="PTHR31885:SF6">
    <property type="entry name" value="GH04784P"/>
    <property type="match status" value="1"/>
</dbReference>
<name>A0ABX7E814_9BACI</name>
<evidence type="ECO:0000256" key="6">
    <source>
        <dbReference type="SAM" id="Phobius"/>
    </source>
</evidence>
<comment type="subcellular location">
    <subcellularLocation>
        <location evidence="1">Membrane</location>
        <topology evidence="1">Multi-pass membrane protein</topology>
    </subcellularLocation>
</comment>
<dbReference type="EMBL" id="CP065425">
    <property type="protein sequence ID" value="QQZ11425.1"/>
    <property type="molecule type" value="Genomic_DNA"/>
</dbReference>
<keyword evidence="5 6" id="KW-0472">Membrane</keyword>
<evidence type="ECO:0000256" key="1">
    <source>
        <dbReference type="ARBA" id="ARBA00004141"/>
    </source>
</evidence>
<reference evidence="7 8" key="1">
    <citation type="submission" date="2020-11" db="EMBL/GenBank/DDBJ databases">
        <title>Taxonomic evaluation of the Bacillus sporothermodurans group of bacteria based on whole genome sequences.</title>
        <authorList>
            <person name="Fiedler G."/>
            <person name="Herbstmann A.-D."/>
            <person name="Doll E."/>
            <person name="Wenning M."/>
            <person name="Brinks E."/>
            <person name="Kabisch J."/>
            <person name="Breitenwieser F."/>
            <person name="Lappann M."/>
            <person name="Boehnlein C."/>
            <person name="Franz C."/>
        </authorList>
    </citation>
    <scope>NUCLEOTIDE SEQUENCE [LARGE SCALE GENOMIC DNA]</scope>
    <source>
        <strain evidence="7 8">JCM 19841</strain>
    </source>
</reference>
<dbReference type="InterPro" id="IPR012506">
    <property type="entry name" value="TMEM86B-like"/>
</dbReference>
<protein>
    <submittedName>
        <fullName evidence="7">Lysoplasmalogenase</fullName>
    </submittedName>
</protein>
<feature type="transmembrane region" description="Helical" evidence="6">
    <location>
        <begin position="90"/>
        <end position="107"/>
    </location>
</feature>
<keyword evidence="8" id="KW-1185">Reference proteome</keyword>
<evidence type="ECO:0000313" key="8">
    <source>
        <dbReference type="Proteomes" id="UP000595691"/>
    </source>
</evidence>
<keyword evidence="4 6" id="KW-1133">Transmembrane helix</keyword>
<evidence type="ECO:0000256" key="4">
    <source>
        <dbReference type="ARBA" id="ARBA00022989"/>
    </source>
</evidence>
<evidence type="ECO:0000313" key="7">
    <source>
        <dbReference type="EMBL" id="QQZ11425.1"/>
    </source>
</evidence>
<organism evidence="7 8">
    <name type="scientific">Heyndrickxia vini</name>
    <dbReference type="NCBI Taxonomy" id="1476025"/>
    <lineage>
        <taxon>Bacteria</taxon>
        <taxon>Bacillati</taxon>
        <taxon>Bacillota</taxon>
        <taxon>Bacilli</taxon>
        <taxon>Bacillales</taxon>
        <taxon>Bacillaceae</taxon>
        <taxon>Heyndrickxia</taxon>
    </lineage>
</organism>
<evidence type="ECO:0000256" key="5">
    <source>
        <dbReference type="ARBA" id="ARBA00023136"/>
    </source>
</evidence>
<keyword evidence="3 6" id="KW-0812">Transmembrane</keyword>
<comment type="similarity">
    <text evidence="2">Belongs to the TMEM86 family.</text>
</comment>
<accession>A0ABX7E814</accession>
<feature type="transmembrane region" description="Helical" evidence="6">
    <location>
        <begin position="119"/>
        <end position="141"/>
    </location>
</feature>
<evidence type="ECO:0000256" key="2">
    <source>
        <dbReference type="ARBA" id="ARBA00007375"/>
    </source>
</evidence>
<dbReference type="Proteomes" id="UP000595691">
    <property type="component" value="Chromosome"/>
</dbReference>
<dbReference type="PANTHER" id="PTHR31885">
    <property type="entry name" value="GH04784P"/>
    <property type="match status" value="1"/>
</dbReference>
<dbReference type="Pfam" id="PF07947">
    <property type="entry name" value="YhhN"/>
    <property type="match status" value="1"/>
</dbReference>
<proteinExistence type="inferred from homology"/>